<dbReference type="SUPFAM" id="SSF53098">
    <property type="entry name" value="Ribonuclease H-like"/>
    <property type="match status" value="1"/>
</dbReference>
<keyword evidence="1" id="KW-1185">Reference proteome</keyword>
<dbReference type="Gene3D" id="3.30.420.10">
    <property type="entry name" value="Ribonuclease H-like superfamily/Ribonuclease H"/>
    <property type="match status" value="1"/>
</dbReference>
<reference evidence="2" key="1">
    <citation type="submission" date="2025-08" db="UniProtKB">
        <authorList>
            <consortium name="RefSeq"/>
        </authorList>
    </citation>
    <scope>IDENTIFICATION</scope>
    <source>
        <tissue evidence="2">Leaves</tissue>
    </source>
</reference>
<accession>A0ABM4V3C1</accession>
<organism evidence="1 2">
    <name type="scientific">Coffea arabica</name>
    <name type="common">Arabian coffee</name>
    <dbReference type="NCBI Taxonomy" id="13443"/>
    <lineage>
        <taxon>Eukaryota</taxon>
        <taxon>Viridiplantae</taxon>
        <taxon>Streptophyta</taxon>
        <taxon>Embryophyta</taxon>
        <taxon>Tracheophyta</taxon>
        <taxon>Spermatophyta</taxon>
        <taxon>Magnoliopsida</taxon>
        <taxon>eudicotyledons</taxon>
        <taxon>Gunneridae</taxon>
        <taxon>Pentapetalae</taxon>
        <taxon>asterids</taxon>
        <taxon>lamiids</taxon>
        <taxon>Gentianales</taxon>
        <taxon>Rubiaceae</taxon>
        <taxon>Ixoroideae</taxon>
        <taxon>Gardenieae complex</taxon>
        <taxon>Bertiereae - Coffeeae clade</taxon>
        <taxon>Coffeeae</taxon>
        <taxon>Coffea</taxon>
    </lineage>
</organism>
<proteinExistence type="predicted"/>
<dbReference type="RefSeq" id="XP_071914022.1">
    <property type="nucleotide sequence ID" value="XM_072057921.1"/>
</dbReference>
<dbReference type="InterPro" id="IPR039537">
    <property type="entry name" value="Retrotran_Ty1/copia-like"/>
</dbReference>
<protein>
    <submittedName>
        <fullName evidence="2">Uncharacterized mitochondrial protein AtMg00710-like</fullName>
    </submittedName>
</protein>
<dbReference type="InterPro" id="IPR036397">
    <property type="entry name" value="RNaseH_sf"/>
</dbReference>
<evidence type="ECO:0000313" key="1">
    <source>
        <dbReference type="Proteomes" id="UP001652660"/>
    </source>
</evidence>
<dbReference type="GeneID" id="140010617"/>
<name>A0ABM4V3C1_COFAR</name>
<dbReference type="InterPro" id="IPR012337">
    <property type="entry name" value="RNaseH-like_sf"/>
</dbReference>
<dbReference type="Proteomes" id="UP001652660">
    <property type="component" value="Chromosome 7c"/>
</dbReference>
<dbReference type="PANTHER" id="PTHR42648:SF28">
    <property type="entry name" value="TRANSPOSON-ENCODED PROTEIN WITH RIBONUCLEASE H-LIKE AND RETROVIRUS ZINC FINGER-LIKE DOMAINS"/>
    <property type="match status" value="1"/>
</dbReference>
<evidence type="ECO:0000313" key="2">
    <source>
        <dbReference type="RefSeq" id="XP_071914022.1"/>
    </source>
</evidence>
<dbReference type="PANTHER" id="PTHR42648">
    <property type="entry name" value="TRANSPOSASE, PUTATIVE-RELATED"/>
    <property type="match status" value="1"/>
</dbReference>
<gene>
    <name evidence="2" type="primary">LOC140010617</name>
</gene>
<sequence>MNKTLVEKIRCMLSNAGLGRKFWAEAVTYAQHLVNHLPSSAIGGKTPLDVWFGKPATDYDSLCIFGSSAYYHVNESKLDSRAKKALFMGFNVGIKGY</sequence>